<dbReference type="EMBL" id="JAGIZQ010000004">
    <property type="protein sequence ID" value="KAH6631904.1"/>
    <property type="molecule type" value="Genomic_DNA"/>
</dbReference>
<accession>A0ACB7P8W8</accession>
<reference evidence="1 2" key="1">
    <citation type="journal article" date="2021" name="Nat. Commun.">
        <title>Genetic determinants of endophytism in the Arabidopsis root mycobiome.</title>
        <authorList>
            <person name="Mesny F."/>
            <person name="Miyauchi S."/>
            <person name="Thiergart T."/>
            <person name="Pickel B."/>
            <person name="Atanasova L."/>
            <person name="Karlsson M."/>
            <person name="Huettel B."/>
            <person name="Barry K.W."/>
            <person name="Haridas S."/>
            <person name="Chen C."/>
            <person name="Bauer D."/>
            <person name="Andreopoulos W."/>
            <person name="Pangilinan J."/>
            <person name="LaButti K."/>
            <person name="Riley R."/>
            <person name="Lipzen A."/>
            <person name="Clum A."/>
            <person name="Drula E."/>
            <person name="Henrissat B."/>
            <person name="Kohler A."/>
            <person name="Grigoriev I.V."/>
            <person name="Martin F.M."/>
            <person name="Hacquard S."/>
        </authorList>
    </citation>
    <scope>NUCLEOTIDE SEQUENCE [LARGE SCALE GENOMIC DNA]</scope>
    <source>
        <strain evidence="1 2">MPI-SDFR-AT-0079</strain>
    </source>
</reference>
<keyword evidence="2" id="KW-1185">Reference proteome</keyword>
<name>A0ACB7P8W8_9PEZI</name>
<dbReference type="Proteomes" id="UP000724584">
    <property type="component" value="Unassembled WGS sequence"/>
</dbReference>
<comment type="caution">
    <text evidence="1">The sequence shown here is derived from an EMBL/GenBank/DDBJ whole genome shotgun (WGS) entry which is preliminary data.</text>
</comment>
<evidence type="ECO:0000313" key="1">
    <source>
        <dbReference type="EMBL" id="KAH6631904.1"/>
    </source>
</evidence>
<proteinExistence type="predicted"/>
<organism evidence="1 2">
    <name type="scientific">Chaetomium tenue</name>
    <dbReference type="NCBI Taxonomy" id="1854479"/>
    <lineage>
        <taxon>Eukaryota</taxon>
        <taxon>Fungi</taxon>
        <taxon>Dikarya</taxon>
        <taxon>Ascomycota</taxon>
        <taxon>Pezizomycotina</taxon>
        <taxon>Sordariomycetes</taxon>
        <taxon>Sordariomycetidae</taxon>
        <taxon>Sordariales</taxon>
        <taxon>Chaetomiaceae</taxon>
        <taxon>Chaetomium</taxon>
    </lineage>
</organism>
<sequence length="714" mass="78615">MAVSTNLYTPTEDLILANPRRRFETGVRWQHWQLRSLIGTDGQHFVYFPVPGSDNRSCSIQRLNAKTRETETIKRLHFNPRCLVARNGWVCCGGESGLFSAFRVDERNPRDGAERRPDLQADDRLPLSLDLLDATSSTLAETRAEKNLVAQSTGFGKDRVNCITLWFPPTVVESSEGAYDQDVAVLAHNDSSVVVVSLRDQEVLDKITYPDYMNRGVISPDGRLLVAISDDPYLYIHERKEKRPESGATTRAPGRPVYEWDSCGRFQLKSQSKDDRSDNRGSFAACFSSTGQYLAVGTQYGTISIFNVAALTVSKANALVTAFSASRPNAEFGAVRDMAFSPGPVDLLAWTEDRGRVGVADIRTGFDSRQILYLDKDNDFEGLTVIDRGTIDPRLLEQRADRNVYSSEGFLAAAGSTAENQASRSEDQAILSRYNIPLTAEETGVLEAIQDFRRRQDQYGAAGNRTNTENNGSNTNSNPSNNTSNNPNNNSGSAGGSATSSRPPPWAERSGRAAENARGERTASVSRTVIEILENIRDQRERIRDTHERLRTREDNTAERRRYAASPLSGLNTALGPAGSGAVGRSALVSRLMANTTNPASPASWENVEALYDPSPSGNVPRETVPSRTVDSGPSANPVRRYRAAYLMREWDENPTRRTLGSYMTAHSRPGPNDTAGLSWSENGHSLFVGAESGIYEFNVNLFGRRLSPTITFS</sequence>
<evidence type="ECO:0000313" key="2">
    <source>
        <dbReference type="Proteomes" id="UP000724584"/>
    </source>
</evidence>
<gene>
    <name evidence="1" type="ORF">F5144DRAFT_602668</name>
</gene>
<protein>
    <submittedName>
        <fullName evidence="1">Uncharacterized protein</fullName>
    </submittedName>
</protein>